<dbReference type="Proteomes" id="UP001500707">
    <property type="component" value="Unassembled WGS sequence"/>
</dbReference>
<dbReference type="PANTHER" id="PTHR43747:SF1">
    <property type="entry name" value="SLR1998 PROTEIN"/>
    <property type="match status" value="1"/>
</dbReference>
<dbReference type="EMBL" id="BAABCE010000013">
    <property type="protein sequence ID" value="GAA3572283.1"/>
    <property type="molecule type" value="Genomic_DNA"/>
</dbReference>
<comment type="caution">
    <text evidence="2">The sequence shown here is derived from an EMBL/GenBank/DDBJ whole genome shotgun (WGS) entry which is preliminary data.</text>
</comment>
<evidence type="ECO:0000313" key="3">
    <source>
        <dbReference type="Proteomes" id="UP001500707"/>
    </source>
</evidence>
<accession>A0ABP6XV14</accession>
<dbReference type="InterPro" id="IPR050816">
    <property type="entry name" value="Flavin-dep_Halogenase_NPB"/>
</dbReference>
<sequence>MSGDRYDVVVAGGGPAGSIAAFALVRSGHRVLLADAGTGPAKVGECLVSVAALLLEDLGIHDQILGSGHLPSYGTLSSWGGPDLRTVDSLRDPYGHGWHLDRALFDHRLRAAAQAVGAELAEHTAVRAPLRAPEGWHIQLRGPTSVRAVRTTWLVDATGRTAALAIRLGARRLTNDRLLATHLTLGPASGVPDTRPLVEAAPDGWWYSTLVPSRHRMVVFFTDADLPGAQPGTAETFHRRALRTVHVSARAHGHELLADSAPQRAPAYGARLDRLYGEGWIAVGDAAAAFDPLSSQGILTALVTGLNAARALIARMRGDMTALDSYEHRVHAAYAEYRRNHQFIHRQETRWNNHPFWSRRFTDPTPPHAWSRSG</sequence>
<name>A0ABP6XV14_9ACTN</name>
<evidence type="ECO:0000313" key="2">
    <source>
        <dbReference type="EMBL" id="GAA3572283.1"/>
    </source>
</evidence>
<dbReference type="Pfam" id="PF01494">
    <property type="entry name" value="FAD_binding_3"/>
    <property type="match status" value="1"/>
</dbReference>
<keyword evidence="3" id="KW-1185">Reference proteome</keyword>
<gene>
    <name evidence="2" type="ORF">GCM10022295_62530</name>
</gene>
<protein>
    <submittedName>
        <fullName evidence="2">Tryptophan 7-halogenase</fullName>
    </submittedName>
</protein>
<evidence type="ECO:0000259" key="1">
    <source>
        <dbReference type="Pfam" id="PF01494"/>
    </source>
</evidence>
<feature type="domain" description="FAD-binding" evidence="1">
    <location>
        <begin position="6"/>
        <end position="333"/>
    </location>
</feature>
<proteinExistence type="predicted"/>
<reference evidence="3" key="1">
    <citation type="journal article" date="2019" name="Int. J. Syst. Evol. Microbiol.">
        <title>The Global Catalogue of Microorganisms (GCM) 10K type strain sequencing project: providing services to taxonomists for standard genome sequencing and annotation.</title>
        <authorList>
            <consortium name="The Broad Institute Genomics Platform"/>
            <consortium name="The Broad Institute Genome Sequencing Center for Infectious Disease"/>
            <person name="Wu L."/>
            <person name="Ma J."/>
        </authorList>
    </citation>
    <scope>NUCLEOTIDE SEQUENCE [LARGE SCALE GENOMIC DNA]</scope>
    <source>
        <strain evidence="3">JCM 17656</strain>
    </source>
</reference>
<dbReference type="PANTHER" id="PTHR43747">
    <property type="entry name" value="FAD-BINDING PROTEIN"/>
    <property type="match status" value="1"/>
</dbReference>
<dbReference type="InterPro" id="IPR002938">
    <property type="entry name" value="FAD-bd"/>
</dbReference>
<dbReference type="RefSeq" id="WP_346184543.1">
    <property type="nucleotide sequence ID" value="NZ_BAABCE010000013.1"/>
</dbReference>
<organism evidence="2 3">
    <name type="scientific">Streptomyces osmaniensis</name>
    <dbReference type="NCBI Taxonomy" id="593134"/>
    <lineage>
        <taxon>Bacteria</taxon>
        <taxon>Bacillati</taxon>
        <taxon>Actinomycetota</taxon>
        <taxon>Actinomycetes</taxon>
        <taxon>Kitasatosporales</taxon>
        <taxon>Streptomycetaceae</taxon>
        <taxon>Streptomyces</taxon>
    </lineage>
</organism>